<dbReference type="Pfam" id="PF05598">
    <property type="entry name" value="DUF772"/>
    <property type="match status" value="1"/>
</dbReference>
<dbReference type="InterPro" id="IPR008490">
    <property type="entry name" value="Transposase_InsH_N"/>
</dbReference>
<gene>
    <name evidence="2" type="ORF">Acaty_c0557</name>
</gene>
<dbReference type="KEGG" id="acz:Acaty_c0557"/>
<dbReference type="PANTHER" id="PTHR35604:SF2">
    <property type="entry name" value="TRANSPOSASE INSH FOR INSERTION SEQUENCE ELEMENT IS5A-RELATED"/>
    <property type="match status" value="1"/>
</dbReference>
<dbReference type="eggNOG" id="COG3039">
    <property type="taxonomic scope" value="Bacteria"/>
</dbReference>
<evidence type="ECO:0000259" key="1">
    <source>
        <dbReference type="Pfam" id="PF05598"/>
    </source>
</evidence>
<accession>A0A059ZWZ8</accession>
<dbReference type="AlphaFoldDB" id="A0A059ZWZ8"/>
<organism evidence="2 3">
    <name type="scientific">Acidithiobacillus caldus (strain ATCC 51756 / DSM 8584 / KU)</name>
    <dbReference type="NCBI Taxonomy" id="637389"/>
    <lineage>
        <taxon>Bacteria</taxon>
        <taxon>Pseudomonadati</taxon>
        <taxon>Pseudomonadota</taxon>
        <taxon>Acidithiobacillia</taxon>
        <taxon>Acidithiobacillales</taxon>
        <taxon>Acidithiobacillaceae</taxon>
        <taxon>Acidithiobacillus</taxon>
    </lineage>
</organism>
<protein>
    <submittedName>
        <fullName evidence="2">Transposase-like protein TnpA3</fullName>
    </submittedName>
</protein>
<evidence type="ECO:0000313" key="3">
    <source>
        <dbReference type="Proteomes" id="UP000005522"/>
    </source>
</evidence>
<sequence>MPGQMTLAEEPSLSRRRRQTKRERFLAQMDTVVRWARLVALIEPHYPKGGSGREPMPLERMLRIHCKRSLCGVLFFG</sequence>
<dbReference type="HOGENOM" id="CLU_049873_6_2_6"/>
<name>A0A059ZWZ8_ACICK</name>
<reference evidence="2 3" key="1">
    <citation type="journal article" date="2009" name="J. Bacteriol.">
        <title>Draft genome sequence of the extremely acidophilic bacterium Acidithiobacillus caldus ATCC 51756 reveals metabolic versatility in the genus Acidithiobacillus.</title>
        <authorList>
            <person name="Valdes J."/>
            <person name="Quatrini R."/>
            <person name="Hallberg K."/>
            <person name="Dopson M."/>
            <person name="Valenzuela P.D."/>
            <person name="Holmes D.S."/>
        </authorList>
    </citation>
    <scope>NUCLEOTIDE SEQUENCE [LARGE SCALE GENOMIC DNA]</scope>
    <source>
        <strain evidence="3">ATCC 51756 / DSM 8584 / KU</strain>
    </source>
</reference>
<dbReference type="PANTHER" id="PTHR35604">
    <property type="entry name" value="TRANSPOSASE INSH FOR INSERTION SEQUENCE ELEMENT IS5A-RELATED"/>
    <property type="match status" value="1"/>
</dbReference>
<evidence type="ECO:0000313" key="2">
    <source>
        <dbReference type="EMBL" id="AIA54442.1"/>
    </source>
</evidence>
<dbReference type="EMBL" id="CP005986">
    <property type="protein sequence ID" value="AIA54442.1"/>
    <property type="molecule type" value="Genomic_DNA"/>
</dbReference>
<feature type="domain" description="Transposase InsH N-terminal" evidence="1">
    <location>
        <begin position="17"/>
        <end position="72"/>
    </location>
</feature>
<proteinExistence type="predicted"/>
<dbReference type="Proteomes" id="UP000005522">
    <property type="component" value="Chromosome"/>
</dbReference>